<accession>A0A0F9ZB97</accession>
<organism evidence="1 2">
    <name type="scientific">Vairimorpha ceranae</name>
    <dbReference type="NCBI Taxonomy" id="40302"/>
    <lineage>
        <taxon>Eukaryota</taxon>
        <taxon>Fungi</taxon>
        <taxon>Fungi incertae sedis</taxon>
        <taxon>Microsporidia</taxon>
        <taxon>Nosematidae</taxon>
        <taxon>Vairimorpha</taxon>
    </lineage>
</organism>
<name>A0A0F9ZB97_9MICR</name>
<dbReference type="Proteomes" id="UP000034350">
    <property type="component" value="Unassembled WGS sequence"/>
</dbReference>
<keyword evidence="2" id="KW-1185">Reference proteome</keyword>
<dbReference type="AlphaFoldDB" id="A0A0F9ZB97"/>
<sequence>MRIINILQDINSELQSLVPIPQPYKPTKHYVPVYKIEEIKSKYKETLYNYLLNYIADMKSKQIKYSKVYQEDLLKRKEYVTSTLKAIKNKLDSPEITNIKCLKSQIDFIKSQGPLQFEQIKINEENSLKIFNFLHKMPLENEYEWMEDFLKRKIVFEIVSPSELEIINLRKMVNLIQINEQSSSL</sequence>
<reference evidence="1 2" key="1">
    <citation type="journal article" date="2015" name="Environ. Microbiol.">
        <title>Genome analyses suggest the presence of polyploidy and recent human-driven expansions in eight global populations of the honeybee pathogen Nosema ceranae.</title>
        <authorList>
            <person name="Pelin A."/>
            <person name="Selman M."/>
            <person name="Aris-Brosou S."/>
            <person name="Farinelli L."/>
            <person name="Corradi N."/>
        </authorList>
    </citation>
    <scope>NUCLEOTIDE SEQUENCE [LARGE SCALE GENOMIC DNA]</scope>
    <source>
        <strain evidence="1 2">PA08 1199</strain>
    </source>
</reference>
<dbReference type="OrthoDB" id="10514746at2759"/>
<comment type="caution">
    <text evidence="1">The sequence shown here is derived from an EMBL/GenBank/DDBJ whole genome shotgun (WGS) entry which is preliminary data.</text>
</comment>
<dbReference type="GeneID" id="36320338"/>
<dbReference type="VEuPathDB" id="MicrosporidiaDB:AAJ76_3800023493"/>
<dbReference type="OMA" id="LENEYEW"/>
<evidence type="ECO:0000313" key="2">
    <source>
        <dbReference type="Proteomes" id="UP000034350"/>
    </source>
</evidence>
<gene>
    <name evidence="1" type="ORF">AAJ76_3800023493</name>
</gene>
<proteinExistence type="predicted"/>
<evidence type="ECO:0000313" key="1">
    <source>
        <dbReference type="EMBL" id="KKO74944.1"/>
    </source>
</evidence>
<dbReference type="EMBL" id="JPQZ01000038">
    <property type="protein sequence ID" value="KKO74944.1"/>
    <property type="molecule type" value="Genomic_DNA"/>
</dbReference>
<dbReference type="RefSeq" id="XP_024330686.1">
    <property type="nucleotide sequence ID" value="XM_024475397.1"/>
</dbReference>
<dbReference type="VEuPathDB" id="MicrosporidiaDB:NCER_100822"/>
<dbReference type="VEuPathDB" id="MicrosporidiaDB:G9O61_00g015220"/>
<protein>
    <submittedName>
        <fullName evidence="1">Uncharacterized protein</fullName>
    </submittedName>
</protein>